<dbReference type="GeneID" id="5700452"/>
<evidence type="ECO:0000256" key="3">
    <source>
        <dbReference type="ARBA" id="ARBA00023163"/>
    </source>
</evidence>
<dbReference type="GO" id="GO:0000978">
    <property type="term" value="F:RNA polymerase II cis-regulatory region sequence-specific DNA binding"/>
    <property type="evidence" value="ECO:0000318"/>
    <property type="project" value="GO_Central"/>
</dbReference>
<protein>
    <submittedName>
        <fullName evidence="6">Myb 1-like protein</fullName>
    </submittedName>
</protein>
<organism evidence="6 7">
    <name type="scientific">Giardia intestinalis (strain ATCC 50803 / WB clone C6)</name>
    <name type="common">Giardia lamblia</name>
    <dbReference type="NCBI Taxonomy" id="184922"/>
    <lineage>
        <taxon>Eukaryota</taxon>
        <taxon>Metamonada</taxon>
        <taxon>Diplomonadida</taxon>
        <taxon>Hexamitidae</taxon>
        <taxon>Giardiinae</taxon>
        <taxon>Giardia</taxon>
    </lineage>
</organism>
<feature type="compositionally biased region" description="Polar residues" evidence="5">
    <location>
        <begin position="13"/>
        <end position="28"/>
    </location>
</feature>
<feature type="region of interest" description="Disordered" evidence="5">
    <location>
        <begin position="1"/>
        <end position="30"/>
    </location>
</feature>
<dbReference type="PROSITE" id="PS51294">
    <property type="entry name" value="HTH_MYB"/>
    <property type="match status" value="2"/>
</dbReference>
<feature type="compositionally biased region" description="Low complexity" evidence="5">
    <location>
        <begin position="88"/>
        <end position="103"/>
    </location>
</feature>
<dbReference type="GO" id="GO:0000981">
    <property type="term" value="F:DNA-binding transcription factor activity, RNA polymerase II-specific"/>
    <property type="evidence" value="ECO:0000318"/>
    <property type="project" value="GO_Central"/>
</dbReference>
<evidence type="ECO:0000313" key="6">
    <source>
        <dbReference type="EMBL" id="KAE8305867.1"/>
    </source>
</evidence>
<proteinExistence type="predicted"/>
<accession>A8BDZ0</accession>
<evidence type="ECO:0000256" key="5">
    <source>
        <dbReference type="SAM" id="MobiDB-lite"/>
    </source>
</evidence>
<dbReference type="InterPro" id="IPR051575">
    <property type="entry name" value="Myb-like_DNA-bd"/>
</dbReference>
<keyword evidence="3" id="KW-0804">Transcription</keyword>
<keyword evidence="1" id="KW-0805">Transcription regulation</keyword>
<evidence type="ECO:0000256" key="2">
    <source>
        <dbReference type="ARBA" id="ARBA00023125"/>
    </source>
</evidence>
<dbReference type="GO" id="GO:0006355">
    <property type="term" value="P:regulation of DNA-templated transcription"/>
    <property type="evidence" value="ECO:0000318"/>
    <property type="project" value="GO_Central"/>
</dbReference>
<dbReference type="Gene3D" id="1.10.10.60">
    <property type="entry name" value="Homeodomain-like"/>
    <property type="match status" value="2"/>
</dbReference>
<name>A8BDZ0_GIAIC</name>
<sequence>MSNTRLDGAVSTAGCSTRATNNNTQNLGGTAELPCPMDRFLQTPFLIDAETDKWRVKGLKALYLLVQELLYAITNSFHAQLSAMSAPSAGSSSNAGEAGSEPSKQFTCPSAASSLDIRLLEIYRSLFTTCYTSKRMVEAIAVSSQTQTSTPNGTDYASSEYEVGASSSTIQLSDHSLDSTAFVVSTHPGLGSCASSDSTAFPSQISFDSSPIASELENIKVPCDSAQLLSKADVAAINSAILVPPVPPIPIFALAHAGLPYPAQITTSQAPLDRVPISLLPVTVDRPTHKLSGISGIPPGSAIQKSLHTPSTIPMKQEPCIPATRASAPSLSAVARQPCSRSHKETATWSKEEDQLLEIAVGMFKAKNWRKIADFIYINGHNLPRRTADQCNQRWLRTIDPKITKGNWPAEEDMQLIAAVKVCPSRNWKAISALMPNRTDVQIRGRLQRLAPMLLERGILTADQLPPVSSNRGLSAVRSL</sequence>
<feature type="region of interest" description="Disordered" evidence="5">
    <location>
        <begin position="88"/>
        <end position="108"/>
    </location>
</feature>
<dbReference type="Proteomes" id="UP000001548">
    <property type="component" value="Unassembled WGS sequence"/>
</dbReference>
<dbReference type="OMA" id="NWRKIAD"/>
<dbReference type="Pfam" id="PF13921">
    <property type="entry name" value="Myb_DNA-bind_6"/>
    <property type="match status" value="1"/>
</dbReference>
<dbReference type="CDD" id="cd00167">
    <property type="entry name" value="SANT"/>
    <property type="match status" value="2"/>
</dbReference>
<dbReference type="EMBL" id="AACB03000001">
    <property type="protein sequence ID" value="KAE8305867.1"/>
    <property type="molecule type" value="Genomic_DNA"/>
</dbReference>
<dbReference type="SUPFAM" id="SSF46689">
    <property type="entry name" value="Homeodomain-like"/>
    <property type="match status" value="1"/>
</dbReference>
<keyword evidence="2" id="KW-0238">DNA-binding</keyword>
<dbReference type="InterPro" id="IPR009057">
    <property type="entry name" value="Homeodomain-like_sf"/>
</dbReference>
<dbReference type="GO" id="GO:0005634">
    <property type="term" value="C:nucleus"/>
    <property type="evidence" value="ECO:0000318"/>
    <property type="project" value="GO_Central"/>
</dbReference>
<evidence type="ECO:0000256" key="4">
    <source>
        <dbReference type="ARBA" id="ARBA00023242"/>
    </source>
</evidence>
<keyword evidence="4" id="KW-0539">Nucleus</keyword>
<dbReference type="VEuPathDB" id="GiardiaDB:GL50803_5347"/>
<reference evidence="6 7" key="1">
    <citation type="journal article" date="2007" name="Science">
        <title>Genomic minimalism in the early diverging intestinal parasite Giardia lamblia.</title>
        <authorList>
            <person name="Morrison H.G."/>
            <person name="McArthur A.G."/>
            <person name="Gillin F.D."/>
            <person name="Aley S.B."/>
            <person name="Adam R.D."/>
            <person name="Olsen G.J."/>
            <person name="Best A.A."/>
            <person name="Cande W.Z."/>
            <person name="Chen F."/>
            <person name="Cipriano M.J."/>
            <person name="Davids B.J."/>
            <person name="Dawson S.C."/>
            <person name="Elmendorf H.G."/>
            <person name="Hehl A.B."/>
            <person name="Holder M.E."/>
            <person name="Huse S.M."/>
            <person name="Kim U.U."/>
            <person name="Lasek-Nesselquist E."/>
            <person name="Manning G."/>
            <person name="Nigam A."/>
            <person name="Nixon J.E."/>
            <person name="Palm D."/>
            <person name="Passamaneck N.E."/>
            <person name="Prabhu A."/>
            <person name="Reich C.I."/>
            <person name="Reiner D.S."/>
            <person name="Samuelson J."/>
            <person name="Svard S.G."/>
            <person name="Sogin M.L."/>
        </authorList>
    </citation>
    <scope>NUCLEOTIDE SEQUENCE [LARGE SCALE GENOMIC DNA]</scope>
    <source>
        <strain evidence="6 7">WB C6</strain>
    </source>
</reference>
<dbReference type="AlphaFoldDB" id="A8BDZ0"/>
<dbReference type="RefSeq" id="XP_001707551.1">
    <property type="nucleotide sequence ID" value="XM_001707499.1"/>
</dbReference>
<dbReference type="HOGENOM" id="CLU_569182_0_0_1"/>
<dbReference type="STRING" id="184922.A8BDZ0"/>
<dbReference type="KEGG" id="gla:GL50803_005347"/>
<comment type="caution">
    <text evidence="6">The sequence shown here is derived from an EMBL/GenBank/DDBJ whole genome shotgun (WGS) entry which is preliminary data.</text>
</comment>
<dbReference type="SMART" id="SM00717">
    <property type="entry name" value="SANT"/>
    <property type="match status" value="2"/>
</dbReference>
<gene>
    <name evidence="6" type="ORF">GL50803_005347</name>
</gene>
<dbReference type="InterPro" id="IPR001005">
    <property type="entry name" value="SANT/Myb"/>
</dbReference>
<evidence type="ECO:0000313" key="7">
    <source>
        <dbReference type="Proteomes" id="UP000001548"/>
    </source>
</evidence>
<dbReference type="PROSITE" id="PS50090">
    <property type="entry name" value="MYB_LIKE"/>
    <property type="match status" value="2"/>
</dbReference>
<evidence type="ECO:0000256" key="1">
    <source>
        <dbReference type="ARBA" id="ARBA00023015"/>
    </source>
</evidence>
<keyword evidence="7" id="KW-1185">Reference proteome</keyword>
<dbReference type="InterPro" id="IPR017930">
    <property type="entry name" value="Myb_dom"/>
</dbReference>
<dbReference type="PANTHER" id="PTHR46621">
    <property type="entry name" value="SNRNA-ACTIVATING PROTEIN COMPLEX SUBUNIT 4"/>
    <property type="match status" value="1"/>
</dbReference>
<dbReference type="PANTHER" id="PTHR46621:SF1">
    <property type="entry name" value="SNRNA-ACTIVATING PROTEIN COMPLEX SUBUNIT 4"/>
    <property type="match status" value="1"/>
</dbReference>